<evidence type="ECO:0000256" key="1">
    <source>
        <dbReference type="ARBA" id="ARBA00010528"/>
    </source>
</evidence>
<dbReference type="InterPro" id="IPR013005">
    <property type="entry name" value="Ribosomal_uL4-like"/>
</dbReference>
<keyword evidence="3 5" id="KW-0687">Ribonucleoprotein</keyword>
<dbReference type="SUPFAM" id="SSF52166">
    <property type="entry name" value="Ribosomal protein L4"/>
    <property type="match status" value="1"/>
</dbReference>
<dbReference type="GO" id="GO:0003735">
    <property type="term" value="F:structural constituent of ribosome"/>
    <property type="evidence" value="ECO:0007669"/>
    <property type="project" value="InterPro"/>
</dbReference>
<keyword evidence="2 5" id="KW-0689">Ribosomal protein</keyword>
<dbReference type="GO" id="GO:0005840">
    <property type="term" value="C:ribosome"/>
    <property type="evidence" value="ECO:0007669"/>
    <property type="project" value="UniProtKB-KW"/>
</dbReference>
<dbReference type="Proteomes" id="UP000469346">
    <property type="component" value="Unassembled WGS sequence"/>
</dbReference>
<keyword evidence="8" id="KW-1185">Reference proteome</keyword>
<feature type="region of interest" description="Disordered" evidence="6">
    <location>
        <begin position="43"/>
        <end position="77"/>
    </location>
</feature>
<dbReference type="GO" id="GO:0006412">
    <property type="term" value="P:translation"/>
    <property type="evidence" value="ECO:0007669"/>
    <property type="project" value="UniProtKB-UniRule"/>
</dbReference>
<dbReference type="NCBIfam" id="TIGR03953">
    <property type="entry name" value="rplD_bact"/>
    <property type="match status" value="1"/>
</dbReference>
<dbReference type="EMBL" id="JAAGRR010000002">
    <property type="protein sequence ID" value="NDY41309.1"/>
    <property type="molecule type" value="Genomic_DNA"/>
</dbReference>
<keyword evidence="5" id="KW-0699">rRNA-binding</keyword>
<organism evidence="7 8">
    <name type="scientific">Dissulfurirhabdus thermomarina</name>
    <dbReference type="NCBI Taxonomy" id="1765737"/>
    <lineage>
        <taxon>Bacteria</taxon>
        <taxon>Deltaproteobacteria</taxon>
        <taxon>Dissulfurirhabdaceae</taxon>
        <taxon>Dissulfurirhabdus</taxon>
    </lineage>
</organism>
<dbReference type="InterPro" id="IPR002136">
    <property type="entry name" value="Ribosomal_uL4"/>
</dbReference>
<dbReference type="GO" id="GO:1990904">
    <property type="term" value="C:ribonucleoprotein complex"/>
    <property type="evidence" value="ECO:0007669"/>
    <property type="project" value="UniProtKB-KW"/>
</dbReference>
<evidence type="ECO:0000313" key="7">
    <source>
        <dbReference type="EMBL" id="NDY41309.1"/>
    </source>
</evidence>
<evidence type="ECO:0000256" key="3">
    <source>
        <dbReference type="ARBA" id="ARBA00023274"/>
    </source>
</evidence>
<sequence length="207" mass="23223">MATLAVYDADRNKVGELEVSDDVFGVVVKEGVLHEVVQWQRAKRRAGTASTKGRGEVSGGGRKPWRQKGTGRARAGSVRSPLWRHGGVVFGPKPRDYGYALPKKVRRLALRMALSDKLRSDRITVLRGFGLERIKTKDMAALLRRFEVEKAVIVIDGRDEVVELSARNLPNVKVLPQDGLNVYDLLRYEHVILHEPAVARIQERLQP</sequence>
<reference evidence="7 8" key="1">
    <citation type="submission" date="2020-02" db="EMBL/GenBank/DDBJ databases">
        <title>Comparative genomics of sulfur disproportionating microorganisms.</title>
        <authorList>
            <person name="Ward L.M."/>
            <person name="Bertran E."/>
            <person name="Johnston D.T."/>
        </authorList>
    </citation>
    <scope>NUCLEOTIDE SEQUENCE [LARGE SCALE GENOMIC DNA]</scope>
    <source>
        <strain evidence="7 8">DSM 100025</strain>
    </source>
</reference>
<dbReference type="RefSeq" id="WP_163297469.1">
    <property type="nucleotide sequence ID" value="NZ_JAAGRR010000002.1"/>
</dbReference>
<dbReference type="PANTHER" id="PTHR10746">
    <property type="entry name" value="50S RIBOSOMAL PROTEIN L4"/>
    <property type="match status" value="1"/>
</dbReference>
<gene>
    <name evidence="5 7" type="primary">rplD</name>
    <name evidence="7" type="ORF">G3N55_00395</name>
</gene>
<evidence type="ECO:0000256" key="4">
    <source>
        <dbReference type="ARBA" id="ARBA00035244"/>
    </source>
</evidence>
<dbReference type="Gene3D" id="3.40.1370.10">
    <property type="match status" value="1"/>
</dbReference>
<evidence type="ECO:0000313" key="8">
    <source>
        <dbReference type="Proteomes" id="UP000469346"/>
    </source>
</evidence>
<comment type="similarity">
    <text evidence="1 5">Belongs to the universal ribosomal protein uL4 family.</text>
</comment>
<keyword evidence="5" id="KW-0694">RNA-binding</keyword>
<dbReference type="AlphaFoldDB" id="A0A6N9TJP4"/>
<comment type="function">
    <text evidence="5">One of the primary rRNA binding proteins, this protein initially binds near the 5'-end of the 23S rRNA. It is important during the early stages of 50S assembly. It makes multiple contacts with different domains of the 23S rRNA in the assembled 50S subunit and ribosome.</text>
</comment>
<evidence type="ECO:0000256" key="5">
    <source>
        <dbReference type="HAMAP-Rule" id="MF_01328"/>
    </source>
</evidence>
<dbReference type="GO" id="GO:0019843">
    <property type="term" value="F:rRNA binding"/>
    <property type="evidence" value="ECO:0007669"/>
    <property type="project" value="UniProtKB-UniRule"/>
</dbReference>
<dbReference type="HAMAP" id="MF_01328_B">
    <property type="entry name" value="Ribosomal_uL4_B"/>
    <property type="match status" value="1"/>
</dbReference>
<dbReference type="Pfam" id="PF00573">
    <property type="entry name" value="Ribosomal_L4"/>
    <property type="match status" value="1"/>
</dbReference>
<name>A0A6N9TJP4_DISTH</name>
<comment type="subunit">
    <text evidence="5">Part of the 50S ribosomal subunit.</text>
</comment>
<evidence type="ECO:0000256" key="6">
    <source>
        <dbReference type="SAM" id="MobiDB-lite"/>
    </source>
</evidence>
<dbReference type="InterPro" id="IPR023574">
    <property type="entry name" value="Ribosomal_uL4_dom_sf"/>
</dbReference>
<dbReference type="PANTHER" id="PTHR10746:SF6">
    <property type="entry name" value="LARGE RIBOSOMAL SUBUNIT PROTEIN UL4M"/>
    <property type="match status" value="1"/>
</dbReference>
<comment type="function">
    <text evidence="5">Forms part of the polypeptide exit tunnel.</text>
</comment>
<protein>
    <recommendedName>
        <fullName evidence="4 5">Large ribosomal subunit protein uL4</fullName>
    </recommendedName>
</protein>
<comment type="caution">
    <text evidence="7">The sequence shown here is derived from an EMBL/GenBank/DDBJ whole genome shotgun (WGS) entry which is preliminary data.</text>
</comment>
<accession>A0A6N9TJP4</accession>
<proteinExistence type="inferred from homology"/>
<evidence type="ECO:0000256" key="2">
    <source>
        <dbReference type="ARBA" id="ARBA00022980"/>
    </source>
</evidence>